<dbReference type="Proteomes" id="UP000053766">
    <property type="component" value="Unassembled WGS sequence"/>
</dbReference>
<organism evidence="2 3">
    <name type="scientific">Dictyocaulus viviparus</name>
    <name type="common">Bovine lungworm</name>
    <dbReference type="NCBI Taxonomy" id="29172"/>
    <lineage>
        <taxon>Eukaryota</taxon>
        <taxon>Metazoa</taxon>
        <taxon>Ecdysozoa</taxon>
        <taxon>Nematoda</taxon>
        <taxon>Chromadorea</taxon>
        <taxon>Rhabditida</taxon>
        <taxon>Rhabditina</taxon>
        <taxon>Rhabditomorpha</taxon>
        <taxon>Strongyloidea</taxon>
        <taxon>Metastrongylidae</taxon>
        <taxon>Dictyocaulus</taxon>
    </lineage>
</organism>
<name>A0A0D8XTQ8_DICVI</name>
<evidence type="ECO:0000313" key="2">
    <source>
        <dbReference type="EMBL" id="KJH47187.1"/>
    </source>
</evidence>
<accession>A0A0D8XTQ8</accession>
<dbReference type="EMBL" id="KN716317">
    <property type="protein sequence ID" value="KJH47187.1"/>
    <property type="molecule type" value="Genomic_DNA"/>
</dbReference>
<evidence type="ECO:0000256" key="1">
    <source>
        <dbReference type="SAM" id="SignalP"/>
    </source>
</evidence>
<sequence length="112" mass="12945">MRFIFLLLFITIRISYDTSSANTNEPHSLQRYRFRRCILSVYTIYPSYACPCLINYCNGCPGKCCCPKHEATSQPINFSTNTIAEERMSIISARRDINCLSVMVLSILYHFL</sequence>
<feature type="signal peptide" evidence="1">
    <location>
        <begin position="1"/>
        <end position="21"/>
    </location>
</feature>
<keyword evidence="3" id="KW-1185">Reference proteome</keyword>
<proteinExistence type="predicted"/>
<protein>
    <submittedName>
        <fullName evidence="2">Uncharacterized protein</fullName>
    </submittedName>
</protein>
<reference evidence="2 3" key="1">
    <citation type="submission" date="2013-11" db="EMBL/GenBank/DDBJ databases">
        <title>Draft genome of the bovine lungworm Dictyocaulus viviparus.</title>
        <authorList>
            <person name="Mitreva M."/>
        </authorList>
    </citation>
    <scope>NUCLEOTIDE SEQUENCE [LARGE SCALE GENOMIC DNA]</scope>
    <source>
        <strain evidence="2 3">HannoverDv2000</strain>
    </source>
</reference>
<feature type="chain" id="PRO_5002336057" evidence="1">
    <location>
        <begin position="22"/>
        <end position="112"/>
    </location>
</feature>
<keyword evidence="1" id="KW-0732">Signal</keyword>
<dbReference type="AlphaFoldDB" id="A0A0D8XTQ8"/>
<evidence type="ECO:0000313" key="3">
    <source>
        <dbReference type="Proteomes" id="UP000053766"/>
    </source>
</evidence>
<reference evidence="3" key="2">
    <citation type="journal article" date="2016" name="Sci. Rep.">
        <title>Dictyocaulus viviparus genome, variome and transcriptome elucidate lungworm biology and support future intervention.</title>
        <authorList>
            <person name="McNulty S.N."/>
            <person name="Strube C."/>
            <person name="Rosa B.A."/>
            <person name="Martin J.C."/>
            <person name="Tyagi R."/>
            <person name="Choi Y.J."/>
            <person name="Wang Q."/>
            <person name="Hallsworth Pepin K."/>
            <person name="Zhang X."/>
            <person name="Ozersky P."/>
            <person name="Wilson R.K."/>
            <person name="Sternberg P.W."/>
            <person name="Gasser R.B."/>
            <person name="Mitreva M."/>
        </authorList>
    </citation>
    <scope>NUCLEOTIDE SEQUENCE [LARGE SCALE GENOMIC DNA]</scope>
    <source>
        <strain evidence="3">HannoverDv2000</strain>
    </source>
</reference>
<gene>
    <name evidence="2" type="ORF">DICVIV_06703</name>
</gene>